<dbReference type="STRING" id="1691903.A9B99_17205"/>
<dbReference type="Proteomes" id="UP000078225">
    <property type="component" value="Unassembled WGS sequence"/>
</dbReference>
<sequence length="274" mass="30523">MSQQLDSTAIDQVRELVMSQLAEEKLAGADCPAVALPKTVNIHSLENLYAGRFRFRGQMETASIDDFVRYSTGYAAEGTRCFINADKMRAASVFNLGTIDDPGHADNTAVLALKRTAPYSALLNINGDRNSQKQLAEWLEDWSDYVTGFSADGEAIDAKKAAASVRKITIDAVRSADYEDQDFSGKRSVMESVEAKSKDIMPVAFEFKCVPYEGLEEYRFKVRMSILTSDSPVLVLRIVQLEAYEEEMAQEFRDLLVEDFKDSAVETFIGVFQA</sequence>
<protein>
    <recommendedName>
        <fullName evidence="3">DUF2303 domain-containing protein</fullName>
    </recommendedName>
</protein>
<comment type="caution">
    <text evidence="1">The sequence shown here is derived from an EMBL/GenBank/DDBJ whole genome shotgun (WGS) entry which is preliminary data.</text>
</comment>
<dbReference type="EMBL" id="LYRP01000050">
    <property type="protein sequence ID" value="OAT74924.1"/>
    <property type="molecule type" value="Genomic_DNA"/>
</dbReference>
<gene>
    <name evidence="1" type="ORF">A9B99_17205</name>
</gene>
<evidence type="ECO:0000313" key="2">
    <source>
        <dbReference type="Proteomes" id="UP000078225"/>
    </source>
</evidence>
<dbReference type="Pfam" id="PF10065">
    <property type="entry name" value="DUF2303"/>
    <property type="match status" value="1"/>
</dbReference>
<keyword evidence="2" id="KW-1185">Reference proteome</keyword>
<dbReference type="OrthoDB" id="5731347at2"/>
<dbReference type="AlphaFoldDB" id="A0A1B7KXZ9"/>
<dbReference type="InterPro" id="IPR019276">
    <property type="entry name" value="DUF2303"/>
</dbReference>
<proteinExistence type="predicted"/>
<organism evidence="1 2">
    <name type="scientific">Mangrovibacter phragmitis</name>
    <dbReference type="NCBI Taxonomy" id="1691903"/>
    <lineage>
        <taxon>Bacteria</taxon>
        <taxon>Pseudomonadati</taxon>
        <taxon>Pseudomonadota</taxon>
        <taxon>Gammaproteobacteria</taxon>
        <taxon>Enterobacterales</taxon>
        <taxon>Enterobacteriaceae</taxon>
        <taxon>Mangrovibacter</taxon>
    </lineage>
</organism>
<evidence type="ECO:0000313" key="1">
    <source>
        <dbReference type="EMBL" id="OAT74924.1"/>
    </source>
</evidence>
<accession>A0A1B7KXZ9</accession>
<name>A0A1B7KXZ9_9ENTR</name>
<evidence type="ECO:0008006" key="3">
    <source>
        <dbReference type="Google" id="ProtNLM"/>
    </source>
</evidence>
<dbReference type="RefSeq" id="WP_064601303.1">
    <property type="nucleotide sequence ID" value="NZ_LYRP01000050.1"/>
</dbReference>
<reference evidence="2" key="1">
    <citation type="submission" date="2016-05" db="EMBL/GenBank/DDBJ databases">
        <authorList>
            <person name="Behera P."/>
            <person name="Vaishampayan P."/>
            <person name="Singh N."/>
            <person name="Raina V."/>
            <person name="Suar M."/>
            <person name="Pattnaik A."/>
            <person name="Rastogi G."/>
        </authorList>
    </citation>
    <scope>NUCLEOTIDE SEQUENCE [LARGE SCALE GENOMIC DNA]</scope>
    <source>
        <strain evidence="2">MP23</strain>
    </source>
</reference>